<evidence type="ECO:0000313" key="2">
    <source>
        <dbReference type="Proteomes" id="UP000680656"/>
    </source>
</evidence>
<protein>
    <submittedName>
        <fullName evidence="1">Uncharacterized protein</fullName>
    </submittedName>
</protein>
<evidence type="ECO:0000313" key="1">
    <source>
        <dbReference type="EMBL" id="QVV90380.1"/>
    </source>
</evidence>
<dbReference type="KEGG" id="mrtj:KHC33_07830"/>
<reference evidence="1 2" key="1">
    <citation type="submission" date="2021-05" db="EMBL/GenBank/DDBJ databases">
        <title>A novel Methanospirillum isolate from a pyrite-forming mixed culture.</title>
        <authorList>
            <person name="Bunk B."/>
            <person name="Sproer C."/>
            <person name="Spring S."/>
            <person name="Pester M."/>
        </authorList>
    </citation>
    <scope>NUCLEOTIDE SEQUENCE [LARGE SCALE GENOMIC DNA]</scope>
    <source>
        <strain evidence="1 2">J.3.6.1-F.2.7.3</strain>
    </source>
</reference>
<keyword evidence="2" id="KW-1185">Reference proteome</keyword>
<proteinExistence type="predicted"/>
<dbReference type="GeneID" id="65097084"/>
<organism evidence="1 2">
    <name type="scientific">Methanospirillum purgamenti</name>
    <dbReference type="NCBI Taxonomy" id="2834276"/>
    <lineage>
        <taxon>Archaea</taxon>
        <taxon>Methanobacteriati</taxon>
        <taxon>Methanobacteriota</taxon>
        <taxon>Stenosarchaea group</taxon>
        <taxon>Methanomicrobia</taxon>
        <taxon>Methanomicrobiales</taxon>
        <taxon>Methanospirillaceae</taxon>
        <taxon>Methanospirillum</taxon>
    </lineage>
</organism>
<dbReference type="AlphaFoldDB" id="A0A8E7AZQ4"/>
<dbReference type="RefSeq" id="WP_214421151.1">
    <property type="nucleotide sequence ID" value="NZ_CP075546.1"/>
</dbReference>
<dbReference type="Proteomes" id="UP000680656">
    <property type="component" value="Chromosome"/>
</dbReference>
<gene>
    <name evidence="1" type="ORF">KHC33_07830</name>
</gene>
<dbReference type="EMBL" id="CP075546">
    <property type="protein sequence ID" value="QVV90380.1"/>
    <property type="molecule type" value="Genomic_DNA"/>
</dbReference>
<name>A0A8E7AZQ4_9EURY</name>
<sequence length="53" mass="5984">MTVNQNPEQIARDTINRKLIESGFAVREYPTDALLADYVLFMDRVSVGIIEAV</sequence>
<accession>A0A8E7AZQ4</accession>